<evidence type="ECO:0000256" key="5">
    <source>
        <dbReference type="ARBA" id="ARBA00065307"/>
    </source>
</evidence>
<keyword evidence="2" id="KW-0539">Nucleus</keyword>
<feature type="region of interest" description="Disordered" evidence="8">
    <location>
        <begin position="45"/>
        <end position="64"/>
    </location>
</feature>
<dbReference type="GeneID" id="10030336"/>
<dbReference type="STRING" id="535722.E4UN89"/>
<comment type="similarity">
    <text evidence="4">Belongs to the NC2 alpha/DRAP1 family.</text>
</comment>
<dbReference type="FunFam" id="1.10.20.10:FF:000036">
    <property type="entry name" value="CBF/NF-Y family transcription factor"/>
    <property type="match status" value="1"/>
</dbReference>
<proteinExistence type="inferred from homology"/>
<dbReference type="Pfam" id="PF00808">
    <property type="entry name" value="CBFD_NFYB_HMF"/>
    <property type="match status" value="1"/>
</dbReference>
<feature type="compositionally biased region" description="Basic and acidic residues" evidence="8">
    <location>
        <begin position="297"/>
        <end position="311"/>
    </location>
</feature>
<feature type="region of interest" description="Disordered" evidence="8">
    <location>
        <begin position="293"/>
        <end position="327"/>
    </location>
</feature>
<dbReference type="VEuPathDB" id="FungiDB:MGYG_02563"/>
<dbReference type="OMA" id="PIYSFAN"/>
<accession>E4UN89</accession>
<dbReference type="GO" id="GO:0016251">
    <property type="term" value="F:RNA polymerase II general transcription initiation factor activity"/>
    <property type="evidence" value="ECO:0007669"/>
    <property type="project" value="TreeGrafter"/>
</dbReference>
<dbReference type="EMBL" id="DS989823">
    <property type="protein sequence ID" value="EFQ99550.1"/>
    <property type="molecule type" value="Genomic_DNA"/>
</dbReference>
<name>E4UN89_ARTGP</name>
<dbReference type="HOGENOM" id="CLU_045277_6_1_1"/>
<evidence type="ECO:0000313" key="11">
    <source>
        <dbReference type="Proteomes" id="UP000002669"/>
    </source>
</evidence>
<feature type="compositionally biased region" description="Basic residues" evidence="8">
    <location>
        <begin position="86"/>
        <end position="100"/>
    </location>
</feature>
<gene>
    <name evidence="10" type="ORF">MGYG_02563</name>
</gene>
<keyword evidence="11" id="KW-1185">Reference proteome</keyword>
<comment type="function">
    <text evidence="3">Part of the NCT transcriptional regulatory complex that acts as a key regulator of ergosterol biosynthesis and the azole exporter cdr1B. The NCT complex binds the promoters of genes linked to azole susceptibility, and especially represses the expression of cdr1B transporter.</text>
</comment>
<evidence type="ECO:0000256" key="1">
    <source>
        <dbReference type="ARBA" id="ARBA00004123"/>
    </source>
</evidence>
<feature type="compositionally biased region" description="Pro residues" evidence="8">
    <location>
        <begin position="169"/>
        <end position="179"/>
    </location>
</feature>
<dbReference type="OrthoDB" id="653904at2759"/>
<dbReference type="AlphaFoldDB" id="E4UN89"/>
<comment type="subcellular location">
    <subcellularLocation>
        <location evidence="1">Nucleus</location>
    </subcellularLocation>
</comment>
<feature type="region of interest" description="Disordered" evidence="8">
    <location>
        <begin position="1"/>
        <end position="30"/>
    </location>
</feature>
<dbReference type="GO" id="GO:0046982">
    <property type="term" value="F:protein heterodimerization activity"/>
    <property type="evidence" value="ECO:0007669"/>
    <property type="project" value="InterPro"/>
</dbReference>
<dbReference type="Proteomes" id="UP000002669">
    <property type="component" value="Unassembled WGS sequence"/>
</dbReference>
<dbReference type="PANTHER" id="PTHR10252:SF5">
    <property type="entry name" value="DR1-ASSOCIATED COREPRESSOR"/>
    <property type="match status" value="1"/>
</dbReference>
<evidence type="ECO:0000259" key="9">
    <source>
        <dbReference type="Pfam" id="PF00808"/>
    </source>
</evidence>
<evidence type="ECO:0000256" key="3">
    <source>
        <dbReference type="ARBA" id="ARBA00053814"/>
    </source>
</evidence>
<protein>
    <recommendedName>
        <fullName evidence="6">NCT transcriptional regulatory complex subunit A</fullName>
    </recommendedName>
    <alternativeName>
        <fullName evidence="7">Negative cofactor 2 AB</fullName>
    </alternativeName>
</protein>
<feature type="domain" description="Transcription factor CBF/NF-Y/archaeal histone" evidence="9">
    <location>
        <begin position="213"/>
        <end position="276"/>
    </location>
</feature>
<dbReference type="SUPFAM" id="SSF47113">
    <property type="entry name" value="Histone-fold"/>
    <property type="match status" value="1"/>
</dbReference>
<dbReference type="InterPro" id="IPR050568">
    <property type="entry name" value="Transcr_DNA_Rep_Reg"/>
</dbReference>
<dbReference type="Gene3D" id="1.10.20.10">
    <property type="entry name" value="Histone, subunit A"/>
    <property type="match status" value="1"/>
</dbReference>
<dbReference type="GO" id="GO:0001046">
    <property type="term" value="F:core promoter sequence-specific DNA binding"/>
    <property type="evidence" value="ECO:0007669"/>
    <property type="project" value="TreeGrafter"/>
</dbReference>
<comment type="subunit">
    <text evidence="5">Forms the NCT transcriptional regulatory complex with nctB and mot1.</text>
</comment>
<evidence type="ECO:0000256" key="8">
    <source>
        <dbReference type="SAM" id="MobiDB-lite"/>
    </source>
</evidence>
<organism evidence="11">
    <name type="scientific">Arthroderma gypseum (strain ATCC MYA-4604 / CBS 118893)</name>
    <name type="common">Microsporum gypseum</name>
    <dbReference type="NCBI Taxonomy" id="535722"/>
    <lineage>
        <taxon>Eukaryota</taxon>
        <taxon>Fungi</taxon>
        <taxon>Dikarya</taxon>
        <taxon>Ascomycota</taxon>
        <taxon>Pezizomycotina</taxon>
        <taxon>Eurotiomycetes</taxon>
        <taxon>Eurotiomycetidae</taxon>
        <taxon>Onygenales</taxon>
        <taxon>Arthrodermataceae</taxon>
        <taxon>Nannizzia</taxon>
    </lineage>
</organism>
<evidence type="ECO:0000256" key="7">
    <source>
        <dbReference type="ARBA" id="ARBA00075891"/>
    </source>
</evidence>
<dbReference type="GO" id="GO:0017054">
    <property type="term" value="C:negative cofactor 2 complex"/>
    <property type="evidence" value="ECO:0007669"/>
    <property type="project" value="TreeGrafter"/>
</dbReference>
<dbReference type="PANTHER" id="PTHR10252">
    <property type="entry name" value="HISTONE-LIKE TRANSCRIPTION FACTOR CCAAT-RELATED"/>
    <property type="match status" value="1"/>
</dbReference>
<evidence type="ECO:0000256" key="4">
    <source>
        <dbReference type="ARBA" id="ARBA00061393"/>
    </source>
</evidence>
<dbReference type="CDD" id="cd22906">
    <property type="entry name" value="HFD_DRAP1"/>
    <property type="match status" value="1"/>
</dbReference>
<dbReference type="InParanoid" id="E4UN89"/>
<sequence>MTDQDNSYRPRSPDFSGFAGSVPPFHDYGHHSSYAAAFATPISPQASYDASPFFSPQPHHQLQTPYQQYPPQYQLQHQHEHEHQHQHQHQHPHHQPHPHSHQQPYIPQLYSPTDDMAPTTRSRAQAMQQPQHMLEQQQQQQQQQQQYHHAQSLQHQQHQLQQLQQQPLQPLPPPPPPPQQLNAVEQPPMEPPEPEQPKEKSLGPSCGIEVKTKFPVARIKRIMQADEDVGKVAQVTPIAVSKALELFMISLVTKGAQVARDRSSKRITANHLKEAIGKDEVLDFLADIISKVPDAPVGKKHDEDGSDGNDKPKKKGSRRKREDMDDD</sequence>
<evidence type="ECO:0000256" key="6">
    <source>
        <dbReference type="ARBA" id="ARBA00072430"/>
    </source>
</evidence>
<dbReference type="RefSeq" id="XP_003175033.1">
    <property type="nucleotide sequence ID" value="XM_003174985.1"/>
</dbReference>
<dbReference type="InterPro" id="IPR009072">
    <property type="entry name" value="Histone-fold"/>
</dbReference>
<evidence type="ECO:0000313" key="10">
    <source>
        <dbReference type="EMBL" id="EFQ99550.1"/>
    </source>
</evidence>
<feature type="region of interest" description="Disordered" evidence="8">
    <location>
        <begin position="74"/>
        <end position="207"/>
    </location>
</feature>
<dbReference type="InterPro" id="IPR003958">
    <property type="entry name" value="CBFA_NFYB_domain"/>
</dbReference>
<dbReference type="eggNOG" id="KOG1659">
    <property type="taxonomic scope" value="Eukaryota"/>
</dbReference>
<evidence type="ECO:0000256" key="2">
    <source>
        <dbReference type="ARBA" id="ARBA00023242"/>
    </source>
</evidence>
<feature type="compositionally biased region" description="Low complexity" evidence="8">
    <location>
        <begin position="128"/>
        <end position="168"/>
    </location>
</feature>
<feature type="compositionally biased region" description="Basic and acidic residues" evidence="8">
    <location>
        <begin position="1"/>
        <end position="12"/>
    </location>
</feature>
<reference evidence="11" key="1">
    <citation type="journal article" date="2012" name="MBio">
        <title>Comparative genome analysis of Trichophyton rubrum and related dermatophytes reveals candidate genes involved in infection.</title>
        <authorList>
            <person name="Martinez D.A."/>
            <person name="Oliver B.G."/>
            <person name="Graeser Y."/>
            <person name="Goldberg J.M."/>
            <person name="Li W."/>
            <person name="Martinez-Rossi N.M."/>
            <person name="Monod M."/>
            <person name="Shelest E."/>
            <person name="Barton R.C."/>
            <person name="Birch E."/>
            <person name="Brakhage A.A."/>
            <person name="Chen Z."/>
            <person name="Gurr S.J."/>
            <person name="Heiman D."/>
            <person name="Heitman J."/>
            <person name="Kosti I."/>
            <person name="Rossi A."/>
            <person name="Saif S."/>
            <person name="Samalova M."/>
            <person name="Saunders C.W."/>
            <person name="Shea T."/>
            <person name="Summerbell R.C."/>
            <person name="Xu J."/>
            <person name="Young S."/>
            <person name="Zeng Q."/>
            <person name="Birren B.W."/>
            <person name="Cuomo C.A."/>
            <person name="White T.C."/>
        </authorList>
    </citation>
    <scope>NUCLEOTIDE SEQUENCE [LARGE SCALE GENOMIC DNA]</scope>
    <source>
        <strain evidence="11">ATCC MYA-4604 / CBS 118893</strain>
    </source>
</reference>